<evidence type="ECO:0000313" key="1">
    <source>
        <dbReference type="EMBL" id="CAD7587597.1"/>
    </source>
</evidence>
<gene>
    <name evidence="1" type="ORF">TGEB3V08_LOCUS1772</name>
</gene>
<organism evidence="1">
    <name type="scientific">Timema genevievae</name>
    <name type="common">Walking stick</name>
    <dbReference type="NCBI Taxonomy" id="629358"/>
    <lineage>
        <taxon>Eukaryota</taxon>
        <taxon>Metazoa</taxon>
        <taxon>Ecdysozoa</taxon>
        <taxon>Arthropoda</taxon>
        <taxon>Hexapoda</taxon>
        <taxon>Insecta</taxon>
        <taxon>Pterygota</taxon>
        <taxon>Neoptera</taxon>
        <taxon>Polyneoptera</taxon>
        <taxon>Phasmatodea</taxon>
        <taxon>Timematodea</taxon>
        <taxon>Timematoidea</taxon>
        <taxon>Timematidae</taxon>
        <taxon>Timema</taxon>
    </lineage>
</organism>
<accession>A0A7R9PHS1</accession>
<dbReference type="AlphaFoldDB" id="A0A7R9PHS1"/>
<dbReference type="EMBL" id="OE839528">
    <property type="protein sequence ID" value="CAD7587597.1"/>
    <property type="molecule type" value="Genomic_DNA"/>
</dbReference>
<sequence>MKQLTNPATKSDMSLLLLDSYDFKDVEGVHRHPWLQFGFVYSSPHTVMSHGSHYGGFAKICDTLDVDV</sequence>
<protein>
    <submittedName>
        <fullName evidence="1">Uncharacterized protein</fullName>
    </submittedName>
</protein>
<proteinExistence type="predicted"/>
<reference evidence="1" key="1">
    <citation type="submission" date="2020-11" db="EMBL/GenBank/DDBJ databases">
        <authorList>
            <person name="Tran Van P."/>
        </authorList>
    </citation>
    <scope>NUCLEOTIDE SEQUENCE</scope>
</reference>
<name>A0A7R9PHS1_TIMGE</name>